<reference evidence="1 2" key="1">
    <citation type="submission" date="2020-08" db="EMBL/GenBank/DDBJ databases">
        <title>Genome public.</title>
        <authorList>
            <person name="Liu C."/>
            <person name="Sun Q."/>
        </authorList>
    </citation>
    <scope>NUCLEOTIDE SEQUENCE [LARGE SCALE GENOMIC DNA]</scope>
    <source>
        <strain evidence="1 2">NSJ-56</strain>
    </source>
</reference>
<gene>
    <name evidence="1" type="ORF">H8S64_10590</name>
</gene>
<sequence>MRNKILMICFLGYILLTGCMDDKTNLNYKDIVLPDTVIITNIEDQERFYLHENTIDARFKVTAGDELQLDLEVKYNGDDELTYEWRMDGKVISTEQNLRHVFTEGGNGQLFIYRKNAGNATIYGFLVEIRRPFSTGIVVLGKSNGVTQMDFVERYWEKKNVELDGRLYSNFSVTEYIPHENVYPLYNDGEELGQEPVEISRITGLAPNPDDRYSALQILDRDWRKSVAVNSEDMKKIVSMKDEFVGEPTNLIPVNFESIGALSLLLDESGKIYTRVNYDAGNPNTGRFILEPLIFDDPYDMPDKGSEEIKAERVTAKDQLAIIYEKERKWLLVMTASNGYYQSYDYYAVHALSRPSNIANLPAGFIPLDNFDKEIYSILFHESFFNEYIYVIYKDGSDFYIQTFELNTVLYTAEHSISYKAVSNLKLPADAARLIEQGHGLVKIAMDKRYNDFMYVGAGKALYSMSMEGTAISKIHEFTEEGNMKDFVITATWRGDGNNAAQRYFNGRVFGAIFDNGDFRVLKLYDDPQKPGEVQKHYWVNKNFDGGAVALYYY</sequence>
<evidence type="ECO:0008006" key="3">
    <source>
        <dbReference type="Google" id="ProtNLM"/>
    </source>
</evidence>
<organism evidence="1 2">
    <name type="scientific">Butyricimonas hominis</name>
    <dbReference type="NCBI Taxonomy" id="2763032"/>
    <lineage>
        <taxon>Bacteria</taxon>
        <taxon>Pseudomonadati</taxon>
        <taxon>Bacteroidota</taxon>
        <taxon>Bacteroidia</taxon>
        <taxon>Bacteroidales</taxon>
        <taxon>Odoribacteraceae</taxon>
        <taxon>Butyricimonas</taxon>
    </lineage>
</organism>
<dbReference type="PROSITE" id="PS51257">
    <property type="entry name" value="PROKAR_LIPOPROTEIN"/>
    <property type="match status" value="1"/>
</dbReference>
<name>A0ABR7D0S2_9BACT</name>
<accession>A0ABR7D0S2</accession>
<comment type="caution">
    <text evidence="1">The sequence shown here is derived from an EMBL/GenBank/DDBJ whole genome shotgun (WGS) entry which is preliminary data.</text>
</comment>
<dbReference type="RefSeq" id="WP_186976031.1">
    <property type="nucleotide sequence ID" value="NZ_JACOOH010000004.1"/>
</dbReference>
<protein>
    <recommendedName>
        <fullName evidence="3">PKD-like family protein</fullName>
    </recommendedName>
</protein>
<dbReference type="EMBL" id="JACOOH010000004">
    <property type="protein sequence ID" value="MBC5621546.1"/>
    <property type="molecule type" value="Genomic_DNA"/>
</dbReference>
<evidence type="ECO:0000313" key="1">
    <source>
        <dbReference type="EMBL" id="MBC5621546.1"/>
    </source>
</evidence>
<proteinExistence type="predicted"/>
<evidence type="ECO:0000313" key="2">
    <source>
        <dbReference type="Proteomes" id="UP000646484"/>
    </source>
</evidence>
<dbReference type="Proteomes" id="UP000646484">
    <property type="component" value="Unassembled WGS sequence"/>
</dbReference>
<keyword evidence="2" id="KW-1185">Reference proteome</keyword>